<sequence length="212" mass="24512">MPILFSAVVFERTILNKYASCDGNFEEILELVLAKIPDKNAKMTYLHGRYLFHYIIENKQFYFCVTDKLCQRSRAFLFLNEIKRRFSTVKTDFTSALAEQMYRYNEDYSTITIRKGEIDELNTIGVDSSESILGEKILIVSNDENLKYSTVSFVEKTPKQVVVSFKPSTERNLNILVISLAIVAICLMFLYNPLSLAIIVVVLIYLINRRTK</sequence>
<dbReference type="Gene3D" id="3.30.450.50">
    <property type="entry name" value="Longin domain"/>
    <property type="match status" value="1"/>
</dbReference>
<dbReference type="OrthoDB" id="248747at2759"/>
<feature type="transmembrane region" description="Helical" evidence="4">
    <location>
        <begin position="175"/>
        <end position="207"/>
    </location>
</feature>
<evidence type="ECO:0000256" key="4">
    <source>
        <dbReference type="SAM" id="Phobius"/>
    </source>
</evidence>
<dbReference type="GO" id="GO:0000149">
    <property type="term" value="F:SNARE binding"/>
    <property type="evidence" value="ECO:0007669"/>
    <property type="project" value="TreeGrafter"/>
</dbReference>
<dbReference type="GO" id="GO:0005484">
    <property type="term" value="F:SNAP receptor activity"/>
    <property type="evidence" value="ECO:0007669"/>
    <property type="project" value="TreeGrafter"/>
</dbReference>
<dbReference type="GO" id="GO:0006906">
    <property type="term" value="P:vesicle fusion"/>
    <property type="evidence" value="ECO:0007669"/>
    <property type="project" value="TreeGrafter"/>
</dbReference>
<protein>
    <recommendedName>
        <fullName evidence="5">Longin domain-containing protein</fullName>
    </recommendedName>
</protein>
<keyword evidence="4" id="KW-0812">Transmembrane</keyword>
<dbReference type="CDD" id="cd14824">
    <property type="entry name" value="Longin"/>
    <property type="match status" value="1"/>
</dbReference>
<keyword evidence="4" id="KW-1133">Transmembrane helix</keyword>
<dbReference type="GO" id="GO:0006887">
    <property type="term" value="P:exocytosis"/>
    <property type="evidence" value="ECO:0007669"/>
    <property type="project" value="TreeGrafter"/>
</dbReference>
<evidence type="ECO:0000256" key="3">
    <source>
        <dbReference type="ARBA" id="ARBA00046280"/>
    </source>
</evidence>
<dbReference type="EMBL" id="OV170232">
    <property type="protein sequence ID" value="CAH0717302.1"/>
    <property type="molecule type" value="Genomic_DNA"/>
</dbReference>
<evidence type="ECO:0000256" key="2">
    <source>
        <dbReference type="ARBA" id="ARBA00023136"/>
    </source>
</evidence>
<dbReference type="GO" id="GO:0031201">
    <property type="term" value="C:SNARE complex"/>
    <property type="evidence" value="ECO:0007669"/>
    <property type="project" value="TreeGrafter"/>
</dbReference>
<dbReference type="SUPFAM" id="SSF64356">
    <property type="entry name" value="SNARE-like"/>
    <property type="match status" value="1"/>
</dbReference>
<dbReference type="PANTHER" id="PTHR21136">
    <property type="entry name" value="SNARE PROTEINS"/>
    <property type="match status" value="1"/>
</dbReference>
<feature type="domain" description="Longin" evidence="5">
    <location>
        <begin position="9"/>
        <end position="112"/>
    </location>
</feature>
<dbReference type="InterPro" id="IPR051097">
    <property type="entry name" value="Synaptobrevin-like_transport"/>
</dbReference>
<comment type="subcellular location">
    <subcellularLocation>
        <location evidence="3">Endomembrane system</location>
        <topology evidence="3">Single-pass type IV membrane protein</topology>
    </subcellularLocation>
</comment>
<dbReference type="AlphaFoldDB" id="A0A8J9UPE7"/>
<organism evidence="6 7">
    <name type="scientific">Brenthis ino</name>
    <name type="common">lesser marbled fritillary</name>
    <dbReference type="NCBI Taxonomy" id="405034"/>
    <lineage>
        <taxon>Eukaryota</taxon>
        <taxon>Metazoa</taxon>
        <taxon>Ecdysozoa</taxon>
        <taxon>Arthropoda</taxon>
        <taxon>Hexapoda</taxon>
        <taxon>Insecta</taxon>
        <taxon>Pterygota</taxon>
        <taxon>Neoptera</taxon>
        <taxon>Endopterygota</taxon>
        <taxon>Lepidoptera</taxon>
        <taxon>Glossata</taxon>
        <taxon>Ditrysia</taxon>
        <taxon>Papilionoidea</taxon>
        <taxon>Nymphalidae</taxon>
        <taxon>Heliconiinae</taxon>
        <taxon>Argynnini</taxon>
        <taxon>Brenthis</taxon>
    </lineage>
</organism>
<feature type="non-terminal residue" evidence="6">
    <location>
        <position position="212"/>
    </location>
</feature>
<evidence type="ECO:0000256" key="1">
    <source>
        <dbReference type="ARBA" id="ARBA00008025"/>
    </source>
</evidence>
<dbReference type="SMART" id="SM01270">
    <property type="entry name" value="Longin"/>
    <property type="match status" value="1"/>
</dbReference>
<dbReference type="Pfam" id="PF13774">
    <property type="entry name" value="Longin"/>
    <property type="match status" value="1"/>
</dbReference>
<dbReference type="InterPro" id="IPR011012">
    <property type="entry name" value="Longin-like_dom_sf"/>
</dbReference>
<evidence type="ECO:0000259" key="5">
    <source>
        <dbReference type="PROSITE" id="PS50859"/>
    </source>
</evidence>
<keyword evidence="2 4" id="KW-0472">Membrane</keyword>
<proteinExistence type="inferred from homology"/>
<dbReference type="PANTHER" id="PTHR21136:SF179">
    <property type="entry name" value="VESICLE ASSOCIATED MEMBRANE PROTEIN 7-RELATED"/>
    <property type="match status" value="1"/>
</dbReference>
<dbReference type="Proteomes" id="UP000838878">
    <property type="component" value="Chromosome 12"/>
</dbReference>
<comment type="similarity">
    <text evidence="1">Belongs to the synaptobrevin family.</text>
</comment>
<gene>
    <name evidence="6" type="ORF">BINO364_LOCUS3923</name>
</gene>
<keyword evidence="7" id="KW-1185">Reference proteome</keyword>
<accession>A0A8J9UPE7</accession>
<dbReference type="InterPro" id="IPR010908">
    <property type="entry name" value="Longin_dom"/>
</dbReference>
<dbReference type="PROSITE" id="PS50859">
    <property type="entry name" value="LONGIN"/>
    <property type="match status" value="1"/>
</dbReference>
<reference evidence="6" key="1">
    <citation type="submission" date="2021-12" db="EMBL/GenBank/DDBJ databases">
        <authorList>
            <person name="Martin H S."/>
        </authorList>
    </citation>
    <scope>NUCLEOTIDE SEQUENCE</scope>
</reference>
<name>A0A8J9UPE7_9NEOP</name>
<evidence type="ECO:0000313" key="6">
    <source>
        <dbReference type="EMBL" id="CAH0717302.1"/>
    </source>
</evidence>
<dbReference type="GO" id="GO:0012505">
    <property type="term" value="C:endomembrane system"/>
    <property type="evidence" value="ECO:0007669"/>
    <property type="project" value="UniProtKB-SubCell"/>
</dbReference>
<evidence type="ECO:0000313" key="7">
    <source>
        <dbReference type="Proteomes" id="UP000838878"/>
    </source>
</evidence>